<sequence length="140" mass="15865">MSAHALRDNIFCAGYTLYGEPGTNCCRRERRASKSIQPLTDFHPPYLIHTTDRLEIEMRLAAPYLGAVSEKLFTMQGDTASGWIRIRRLDRCRRDPLDPGLRGESPSASIYLSSPQSRCANRQSIVRVQPMTAHYSRGDH</sequence>
<keyword evidence="2" id="KW-1185">Reference proteome</keyword>
<dbReference type="Proteomes" id="UP000247569">
    <property type="component" value="Unassembled WGS sequence"/>
</dbReference>
<comment type="caution">
    <text evidence="1">The sequence shown here is derived from an EMBL/GenBank/DDBJ whole genome shotgun (WGS) entry which is preliminary data.</text>
</comment>
<protein>
    <submittedName>
        <fullName evidence="1">Uncharacterized protein</fullName>
    </submittedName>
</protein>
<proteinExistence type="predicted"/>
<evidence type="ECO:0000313" key="1">
    <source>
        <dbReference type="EMBL" id="PXX56291.1"/>
    </source>
</evidence>
<name>A0A318JN29_9NOCA</name>
<organism evidence="1 2">
    <name type="scientific">Nocardia tenerifensis</name>
    <dbReference type="NCBI Taxonomy" id="228006"/>
    <lineage>
        <taxon>Bacteria</taxon>
        <taxon>Bacillati</taxon>
        <taxon>Actinomycetota</taxon>
        <taxon>Actinomycetes</taxon>
        <taxon>Mycobacteriales</taxon>
        <taxon>Nocardiaceae</taxon>
        <taxon>Nocardia</taxon>
    </lineage>
</organism>
<evidence type="ECO:0000313" key="2">
    <source>
        <dbReference type="Proteomes" id="UP000247569"/>
    </source>
</evidence>
<dbReference type="EMBL" id="QJKF01000020">
    <property type="protein sequence ID" value="PXX56291.1"/>
    <property type="molecule type" value="Genomic_DNA"/>
</dbReference>
<gene>
    <name evidence="1" type="ORF">DFR70_12032</name>
</gene>
<dbReference type="AlphaFoldDB" id="A0A318JN29"/>
<accession>A0A318JN29</accession>
<reference evidence="1 2" key="1">
    <citation type="submission" date="2018-05" db="EMBL/GenBank/DDBJ databases">
        <title>Genomic Encyclopedia of Type Strains, Phase IV (KMG-IV): sequencing the most valuable type-strain genomes for metagenomic binning, comparative biology and taxonomic classification.</title>
        <authorList>
            <person name="Goeker M."/>
        </authorList>
    </citation>
    <scope>NUCLEOTIDE SEQUENCE [LARGE SCALE GENOMIC DNA]</scope>
    <source>
        <strain evidence="1 2">DSM 44704</strain>
    </source>
</reference>